<reference evidence="1" key="1">
    <citation type="journal article" date="2020" name="Stud. Mycol.">
        <title>101 Dothideomycetes genomes: a test case for predicting lifestyles and emergence of pathogens.</title>
        <authorList>
            <person name="Haridas S."/>
            <person name="Albert R."/>
            <person name="Binder M."/>
            <person name="Bloem J."/>
            <person name="Labutti K."/>
            <person name="Salamov A."/>
            <person name="Andreopoulos B."/>
            <person name="Baker S."/>
            <person name="Barry K."/>
            <person name="Bills G."/>
            <person name="Bluhm B."/>
            <person name="Cannon C."/>
            <person name="Castanera R."/>
            <person name="Culley D."/>
            <person name="Daum C."/>
            <person name="Ezra D."/>
            <person name="Gonzalez J."/>
            <person name="Henrissat B."/>
            <person name="Kuo A."/>
            <person name="Liang C."/>
            <person name="Lipzen A."/>
            <person name="Lutzoni F."/>
            <person name="Magnuson J."/>
            <person name="Mondo S."/>
            <person name="Nolan M."/>
            <person name="Ohm R."/>
            <person name="Pangilinan J."/>
            <person name="Park H.-J."/>
            <person name="Ramirez L."/>
            <person name="Alfaro M."/>
            <person name="Sun H."/>
            <person name="Tritt A."/>
            <person name="Yoshinaga Y."/>
            <person name="Zwiers L.-H."/>
            <person name="Turgeon B."/>
            <person name="Goodwin S."/>
            <person name="Spatafora J."/>
            <person name="Crous P."/>
            <person name="Grigoriev I."/>
        </authorList>
    </citation>
    <scope>NUCLEOTIDE SEQUENCE</scope>
    <source>
        <strain evidence="1">CBS 122368</strain>
    </source>
</reference>
<gene>
    <name evidence="1" type="ORF">BU26DRAFT_277694</name>
</gene>
<name>A0A6A6IL68_9PLEO</name>
<dbReference type="AlphaFoldDB" id="A0A6A6IL68"/>
<dbReference type="GeneID" id="54574804"/>
<keyword evidence="2" id="KW-1185">Reference proteome</keyword>
<proteinExistence type="predicted"/>
<evidence type="ECO:0000313" key="2">
    <source>
        <dbReference type="Proteomes" id="UP000800094"/>
    </source>
</evidence>
<dbReference type="EMBL" id="ML987193">
    <property type="protein sequence ID" value="KAF2251171.1"/>
    <property type="molecule type" value="Genomic_DNA"/>
</dbReference>
<sequence length="265" mass="30998">MCTMGIVLTGHHFAHRDELVHVELHDATFRDRVFVTTITAGLLKVYVPFAEDRIIMDQVLGGWALSIYVPSLEHVAHIEVLALRWLFQQMTSIVTHTLNWNCLPAHASVGQGVLLYRALQLLYLDDAAQTLRPQVMYEIKLKPLSMTDVQRIWWAFQYTEEWGEWLNVMLRNLAYFNVYSDLSDGSYIRLFIETEMLQLTPAEQDYIEGLYRYHKEEFRKEGFAGTAKAYVKWALGLVKWENRDLHREYPAPFTVRCNLAVARRR</sequence>
<accession>A0A6A6IL68</accession>
<protein>
    <submittedName>
        <fullName evidence="1">Uncharacterized protein</fullName>
    </submittedName>
</protein>
<dbReference type="OrthoDB" id="3766216at2759"/>
<evidence type="ECO:0000313" key="1">
    <source>
        <dbReference type="EMBL" id="KAF2251171.1"/>
    </source>
</evidence>
<dbReference type="RefSeq" id="XP_033686175.1">
    <property type="nucleotide sequence ID" value="XM_033821474.1"/>
</dbReference>
<organism evidence="1 2">
    <name type="scientific">Trematosphaeria pertusa</name>
    <dbReference type="NCBI Taxonomy" id="390896"/>
    <lineage>
        <taxon>Eukaryota</taxon>
        <taxon>Fungi</taxon>
        <taxon>Dikarya</taxon>
        <taxon>Ascomycota</taxon>
        <taxon>Pezizomycotina</taxon>
        <taxon>Dothideomycetes</taxon>
        <taxon>Pleosporomycetidae</taxon>
        <taxon>Pleosporales</taxon>
        <taxon>Massarineae</taxon>
        <taxon>Trematosphaeriaceae</taxon>
        <taxon>Trematosphaeria</taxon>
    </lineage>
</organism>
<dbReference type="Proteomes" id="UP000800094">
    <property type="component" value="Unassembled WGS sequence"/>
</dbReference>